<dbReference type="InterPro" id="IPR001356">
    <property type="entry name" value="HD"/>
</dbReference>
<dbReference type="Gene3D" id="3.10.20.710">
    <property type="entry name" value="SATB, ubiquitin-like oligomerisation domain"/>
    <property type="match status" value="1"/>
</dbReference>
<keyword evidence="6" id="KW-0539">Nucleus</keyword>
<feature type="region of interest" description="Disordered" evidence="7">
    <location>
        <begin position="459"/>
        <end position="561"/>
    </location>
</feature>
<comment type="caution">
    <text evidence="10">The sequence shown here is derived from an EMBL/GenBank/DDBJ whole genome shotgun (WGS) entry which is preliminary data.</text>
</comment>
<evidence type="ECO:0000256" key="7">
    <source>
        <dbReference type="SAM" id="MobiDB-lite"/>
    </source>
</evidence>
<feature type="domain" description="CUTL" evidence="9">
    <location>
        <begin position="310"/>
        <end position="383"/>
    </location>
</feature>
<dbReference type="GO" id="GO:0005634">
    <property type="term" value="C:nucleus"/>
    <property type="evidence" value="ECO:0007669"/>
    <property type="project" value="UniProtKB-SubCell"/>
</dbReference>
<keyword evidence="11" id="KW-1185">Reference proteome</keyword>
<feature type="compositionally biased region" description="Polar residues" evidence="7">
    <location>
        <begin position="487"/>
        <end position="523"/>
    </location>
</feature>
<dbReference type="Gene3D" id="1.10.260.70">
    <property type="entry name" value="SATB, CULT domain"/>
    <property type="match status" value="1"/>
</dbReference>
<protein>
    <submittedName>
        <fullName evidence="10">DNA-binding protein SATB2</fullName>
    </submittedName>
</protein>
<evidence type="ECO:0000313" key="11">
    <source>
        <dbReference type="Proteomes" id="UP000887013"/>
    </source>
</evidence>
<comment type="subcellular location">
    <subcellularLocation>
        <location evidence="1">Nucleus</location>
    </subcellularLocation>
</comment>
<dbReference type="InterPro" id="IPR038216">
    <property type="entry name" value="SATB_CUTL_sf"/>
</dbReference>
<dbReference type="PANTHER" id="PTHR15116">
    <property type="entry name" value="DNA-BINDING PROTEIN SATB FAMILY MEMBER"/>
    <property type="match status" value="1"/>
</dbReference>
<feature type="region of interest" description="Disordered" evidence="7">
    <location>
        <begin position="650"/>
        <end position="671"/>
    </location>
</feature>
<evidence type="ECO:0000256" key="6">
    <source>
        <dbReference type="ARBA" id="ARBA00023242"/>
    </source>
</evidence>
<feature type="region of interest" description="Disordered" evidence="7">
    <location>
        <begin position="130"/>
        <end position="151"/>
    </location>
</feature>
<dbReference type="SUPFAM" id="SSF46689">
    <property type="entry name" value="Homeodomain-like"/>
    <property type="match status" value="1"/>
</dbReference>
<dbReference type="FunFam" id="1.10.260.70:FF:000001">
    <property type="entry name" value="DNA-binding protein SATB"/>
    <property type="match status" value="1"/>
</dbReference>
<reference evidence="10" key="1">
    <citation type="submission" date="2020-08" db="EMBL/GenBank/DDBJ databases">
        <title>Multicomponent nature underlies the extraordinary mechanical properties of spider dragline silk.</title>
        <authorList>
            <person name="Kono N."/>
            <person name="Nakamura H."/>
            <person name="Mori M."/>
            <person name="Yoshida Y."/>
            <person name="Ohtoshi R."/>
            <person name="Malay A.D."/>
            <person name="Moran D.A.P."/>
            <person name="Tomita M."/>
            <person name="Numata K."/>
            <person name="Arakawa K."/>
        </authorList>
    </citation>
    <scope>NUCLEOTIDE SEQUENCE</scope>
</reference>
<feature type="region of interest" description="Disordered" evidence="7">
    <location>
        <begin position="26"/>
        <end position="93"/>
    </location>
</feature>
<feature type="compositionally biased region" description="Low complexity" evidence="7">
    <location>
        <begin position="66"/>
        <end position="87"/>
    </location>
</feature>
<evidence type="ECO:0000256" key="3">
    <source>
        <dbReference type="ARBA" id="ARBA00022843"/>
    </source>
</evidence>
<dbReference type="OrthoDB" id="10052721at2759"/>
<keyword evidence="3" id="KW-0832">Ubl conjugation</keyword>
<evidence type="ECO:0000256" key="4">
    <source>
        <dbReference type="ARBA" id="ARBA00023125"/>
    </source>
</evidence>
<dbReference type="InterPro" id="IPR038224">
    <property type="entry name" value="SATB_ULD_sf"/>
</dbReference>
<keyword evidence="4 10" id="KW-0238">DNA-binding</keyword>
<keyword evidence="5" id="KW-0371">Homeobox</keyword>
<evidence type="ECO:0000256" key="2">
    <source>
        <dbReference type="ARBA" id="ARBA00022737"/>
    </source>
</evidence>
<dbReference type="GO" id="GO:0000981">
    <property type="term" value="F:DNA-binding transcription factor activity, RNA polymerase II-specific"/>
    <property type="evidence" value="ECO:0007669"/>
    <property type="project" value="TreeGrafter"/>
</dbReference>
<dbReference type="Pfam" id="PF16534">
    <property type="entry name" value="ULD"/>
    <property type="match status" value="1"/>
</dbReference>
<dbReference type="InterPro" id="IPR009057">
    <property type="entry name" value="Homeodomain-like_sf"/>
</dbReference>
<dbReference type="GO" id="GO:0000978">
    <property type="term" value="F:RNA polymerase II cis-regulatory region sequence-specific DNA binding"/>
    <property type="evidence" value="ECO:0007669"/>
    <property type="project" value="TreeGrafter"/>
</dbReference>
<evidence type="ECO:0000256" key="5">
    <source>
        <dbReference type="ARBA" id="ARBA00023155"/>
    </source>
</evidence>
<evidence type="ECO:0000256" key="1">
    <source>
        <dbReference type="ARBA" id="ARBA00004123"/>
    </source>
</evidence>
<dbReference type="PROSITE" id="PS51982">
    <property type="entry name" value="CMP"/>
    <property type="match status" value="1"/>
</dbReference>
<feature type="compositionally biased region" description="Polar residues" evidence="7">
    <location>
        <begin position="38"/>
        <end position="65"/>
    </location>
</feature>
<dbReference type="InterPro" id="IPR039673">
    <property type="entry name" value="SATB1/SATB2"/>
</dbReference>
<evidence type="ECO:0000259" key="8">
    <source>
        <dbReference type="PROSITE" id="PS51982"/>
    </source>
</evidence>
<dbReference type="Proteomes" id="UP000887013">
    <property type="component" value="Unassembled WGS sequence"/>
</dbReference>
<gene>
    <name evidence="10" type="primary">SATB2</name>
    <name evidence="10" type="ORF">NPIL_260662</name>
</gene>
<feature type="domain" description="CMP" evidence="8">
    <location>
        <begin position="192"/>
        <end position="293"/>
    </location>
</feature>
<dbReference type="GO" id="GO:0006338">
    <property type="term" value="P:chromatin remodeling"/>
    <property type="evidence" value="ECO:0007669"/>
    <property type="project" value="InterPro"/>
</dbReference>
<accession>A0A8X6Q0L1</accession>
<dbReference type="InterPro" id="IPR032392">
    <property type="entry name" value="ULD"/>
</dbReference>
<evidence type="ECO:0000259" key="9">
    <source>
        <dbReference type="PROSITE" id="PS51983"/>
    </source>
</evidence>
<dbReference type="CDD" id="cd00086">
    <property type="entry name" value="homeodomain"/>
    <property type="match status" value="1"/>
</dbReference>
<dbReference type="InterPro" id="IPR032355">
    <property type="entry name" value="CUTL"/>
</dbReference>
<dbReference type="PROSITE" id="PS51983">
    <property type="entry name" value="CUTL"/>
    <property type="match status" value="1"/>
</dbReference>
<dbReference type="Pfam" id="PF16557">
    <property type="entry name" value="CUTL"/>
    <property type="match status" value="1"/>
</dbReference>
<name>A0A8X6Q0L1_NEPPI</name>
<feature type="compositionally biased region" description="Basic and acidic residues" evidence="7">
    <location>
        <begin position="524"/>
        <end position="539"/>
    </location>
</feature>
<proteinExistence type="predicted"/>
<evidence type="ECO:0000313" key="10">
    <source>
        <dbReference type="EMBL" id="GFT99093.1"/>
    </source>
</evidence>
<organism evidence="10 11">
    <name type="scientific">Nephila pilipes</name>
    <name type="common">Giant wood spider</name>
    <name type="synonym">Nephila maculata</name>
    <dbReference type="NCBI Taxonomy" id="299642"/>
    <lineage>
        <taxon>Eukaryota</taxon>
        <taxon>Metazoa</taxon>
        <taxon>Ecdysozoa</taxon>
        <taxon>Arthropoda</taxon>
        <taxon>Chelicerata</taxon>
        <taxon>Arachnida</taxon>
        <taxon>Araneae</taxon>
        <taxon>Araneomorphae</taxon>
        <taxon>Entelegynae</taxon>
        <taxon>Araneoidea</taxon>
        <taxon>Nephilidae</taxon>
        <taxon>Nephila</taxon>
    </lineage>
</organism>
<sequence>MDFHSVMETFAEAWVAANTHTPLTEAAGQGLINGPANHGSNNQGQGPPPNHGSNSQSQGQPPNHISNSQSQGQSPNQGSNGQNQGQPINLGLNCQSHGQPLNLGLNCQNQGQPLNLGLNCQSQGQPLNLESNCQNQGQPPAVSLPESKQQTETVTIVENNKVSERQSPSDSPSNCSSVGEIIKPYKVQEAHGKCLPVHCIIEQIPGPQACGQYVELDSYAIVPNDTLFSDLVRTALGKLGYSGAQILGAKGSIQVKKWKPLAFDQITENPEATVGDILGDLTTMASLHVRLYSQTFKKLNGFVMLVTNIYIVPDNPDEWRDITVRNAVLELLREMSQSKLAKLCPLSQPMLSNIINNRYMGKIGKEKCQEFGQWYLAYRKQHPEGSTPEVVPSDKPVDGRLTFHPTKELPVMRDWFHGCRNPSRRTLQMYVDILNQGTVRQQERPKISLSTLKNWWKNEKQRERKHQRSDDQSPETSKPKRRKKADGSNTQKEASSDVGIQNFSGSSSQDSPLKSNSFTLINHSETESDLERFTRKDGELSESSLVSDSGHHFTGSNPTEVAKTNSKFSLLSHNDHGSDIDRHVRNESEISESKLNGHIIHSIKDSIPVESPFFHKLHPVCIDHPHSIFSFPDPHLSIQNSSKIYCDNSERTNIEGSNSRLSSEEDVDVGI</sequence>
<dbReference type="CDD" id="cd11585">
    <property type="entry name" value="SATB1_N"/>
    <property type="match status" value="1"/>
</dbReference>
<dbReference type="EMBL" id="BMAW01026838">
    <property type="protein sequence ID" value="GFT99093.1"/>
    <property type="molecule type" value="Genomic_DNA"/>
</dbReference>
<keyword evidence="2" id="KW-0677">Repeat</keyword>
<dbReference type="PANTHER" id="PTHR15116:SF16">
    <property type="entry name" value="DEFECTIVE PROVENTRICULUS, ISOFORM A"/>
    <property type="match status" value="1"/>
</dbReference>
<dbReference type="AlphaFoldDB" id="A0A8X6Q0L1"/>